<feature type="compositionally biased region" description="Basic and acidic residues" evidence="3">
    <location>
        <begin position="15"/>
        <end position="24"/>
    </location>
</feature>
<dbReference type="GO" id="GO:0007265">
    <property type="term" value="P:Ras protein signal transduction"/>
    <property type="evidence" value="ECO:0007669"/>
    <property type="project" value="TreeGrafter"/>
</dbReference>
<keyword evidence="6" id="KW-1185">Reference proteome</keyword>
<sequence length="442" mass="50882">MIEPTEDDASAHSTMKLEDMHDTNTETESGNKQTFNQETVLQFMIGSLKELGLRLSARSIEEESGASNDGKLSFIASEIEPVLDAILTTSTKNPSVFSDDGTTLLSFEGISLNELLEAFLHTRNEEFMRCFIASSHLFISNASFVDFLSFHFEKAIHLERKLFLWIKEHSDVSNDTCIQGKLDRLLFVLEKTGIIEKTSSHTLMMMVHGLFPISFNTQVMFYAPEIQIVNDYNCSFWDINECDLARQLCLQDELILCQMKPQELYFIDTSPSIRAISNRYKRIRNWAASCTCTQAGMDDKAFEKLMLISQFLNKFKNYSTFFALVQGLSISLNQRPLTDQALLNKFQGLASTEFKMNTAHLINSPCIPYFTPYLILLRESQKEEPFVVENEEETILVNWQKIERMHVIIHEIERFQHQIKQTPYPFQANLVIQNIIEHTIDN</sequence>
<dbReference type="PANTHER" id="PTHR23113">
    <property type="entry name" value="GUANINE NUCLEOTIDE EXCHANGE FACTOR"/>
    <property type="match status" value="1"/>
</dbReference>
<dbReference type="InterPro" id="IPR023578">
    <property type="entry name" value="Ras_GEF_dom_sf"/>
</dbReference>
<dbReference type="GO" id="GO:0005886">
    <property type="term" value="C:plasma membrane"/>
    <property type="evidence" value="ECO:0007669"/>
    <property type="project" value="TreeGrafter"/>
</dbReference>
<dbReference type="GeneID" id="68094172"/>
<evidence type="ECO:0000256" key="1">
    <source>
        <dbReference type="ARBA" id="ARBA00022658"/>
    </source>
</evidence>
<dbReference type="PANTHER" id="PTHR23113:SF368">
    <property type="entry name" value="CELL DIVISION CONTROL PROTEIN 25"/>
    <property type="match status" value="1"/>
</dbReference>
<reference evidence="5 6" key="1">
    <citation type="journal article" date="2018" name="BMC Genomics">
        <title>The genome of Naegleria lovaniensis, the basis for a comparative approach to unravel pathogenicity factors of the human pathogenic amoeba N. fowleri.</title>
        <authorList>
            <person name="Liechti N."/>
            <person name="Schurch N."/>
            <person name="Bruggmann R."/>
            <person name="Wittwer M."/>
        </authorList>
    </citation>
    <scope>NUCLEOTIDE SEQUENCE [LARGE SCALE GENOMIC DNA]</scope>
    <source>
        <strain evidence="5 6">ATCC 30569</strain>
    </source>
</reference>
<dbReference type="InterPro" id="IPR036964">
    <property type="entry name" value="RASGEF_cat_dom_sf"/>
</dbReference>
<gene>
    <name evidence="5" type="ORF">C9374_001716</name>
</gene>
<organism evidence="5 6">
    <name type="scientific">Naegleria lovaniensis</name>
    <name type="common">Amoeba</name>
    <dbReference type="NCBI Taxonomy" id="51637"/>
    <lineage>
        <taxon>Eukaryota</taxon>
        <taxon>Discoba</taxon>
        <taxon>Heterolobosea</taxon>
        <taxon>Tetramitia</taxon>
        <taxon>Eutetramitia</taxon>
        <taxon>Vahlkampfiidae</taxon>
        <taxon>Naegleria</taxon>
    </lineage>
</organism>
<accession>A0AA88KMX5</accession>
<dbReference type="Gene3D" id="1.10.840.10">
    <property type="entry name" value="Ras guanine-nucleotide exchange factors catalytic domain"/>
    <property type="match status" value="1"/>
</dbReference>
<dbReference type="SUPFAM" id="SSF48366">
    <property type="entry name" value="Ras GEF"/>
    <property type="match status" value="1"/>
</dbReference>
<comment type="caution">
    <text evidence="5">The sequence shown here is derived from an EMBL/GenBank/DDBJ whole genome shotgun (WGS) entry which is preliminary data.</text>
</comment>
<dbReference type="InterPro" id="IPR008937">
    <property type="entry name" value="Ras-like_GEF"/>
</dbReference>
<evidence type="ECO:0000256" key="3">
    <source>
        <dbReference type="SAM" id="MobiDB-lite"/>
    </source>
</evidence>
<dbReference type="GO" id="GO:0005085">
    <property type="term" value="F:guanyl-nucleotide exchange factor activity"/>
    <property type="evidence" value="ECO:0007669"/>
    <property type="project" value="UniProtKB-KW"/>
</dbReference>
<evidence type="ECO:0000259" key="4">
    <source>
        <dbReference type="PROSITE" id="PS50009"/>
    </source>
</evidence>
<dbReference type="Pfam" id="PF00617">
    <property type="entry name" value="RasGEF"/>
    <property type="match status" value="1"/>
</dbReference>
<evidence type="ECO:0000256" key="2">
    <source>
        <dbReference type="PROSITE-ProRule" id="PRU00168"/>
    </source>
</evidence>
<dbReference type="EMBL" id="PYSW02000013">
    <property type="protein sequence ID" value="KAG2387384.1"/>
    <property type="molecule type" value="Genomic_DNA"/>
</dbReference>
<dbReference type="AlphaFoldDB" id="A0AA88KMX5"/>
<protein>
    <recommendedName>
        <fullName evidence="4">Ras-GEF domain-containing protein</fullName>
    </recommendedName>
</protein>
<feature type="domain" description="Ras-GEF" evidence="4">
    <location>
        <begin position="240"/>
        <end position="442"/>
    </location>
</feature>
<evidence type="ECO:0000313" key="6">
    <source>
        <dbReference type="Proteomes" id="UP000816034"/>
    </source>
</evidence>
<dbReference type="Proteomes" id="UP000816034">
    <property type="component" value="Unassembled WGS sequence"/>
</dbReference>
<name>A0AA88KMX5_NAELO</name>
<dbReference type="RefSeq" id="XP_044551376.1">
    <property type="nucleotide sequence ID" value="XM_044691054.1"/>
</dbReference>
<evidence type="ECO:0000313" key="5">
    <source>
        <dbReference type="EMBL" id="KAG2387384.1"/>
    </source>
</evidence>
<feature type="compositionally biased region" description="Polar residues" evidence="3">
    <location>
        <begin position="26"/>
        <end position="35"/>
    </location>
</feature>
<keyword evidence="1 2" id="KW-0344">Guanine-nucleotide releasing factor</keyword>
<feature type="region of interest" description="Disordered" evidence="3">
    <location>
        <begin position="1"/>
        <end position="35"/>
    </location>
</feature>
<proteinExistence type="predicted"/>
<dbReference type="InterPro" id="IPR001895">
    <property type="entry name" value="RASGEF_cat_dom"/>
</dbReference>
<dbReference type="PROSITE" id="PS50009">
    <property type="entry name" value="RASGEF_CAT"/>
    <property type="match status" value="1"/>
</dbReference>